<dbReference type="AlphaFoldDB" id="A0A836CDW0"/>
<name>A0A836CDW0_9STRA</name>
<keyword evidence="1" id="KW-0812">Transmembrane</keyword>
<evidence type="ECO:0000313" key="2">
    <source>
        <dbReference type="EMBL" id="KAG5181523.1"/>
    </source>
</evidence>
<keyword evidence="1" id="KW-0472">Membrane</keyword>
<evidence type="ECO:0000313" key="3">
    <source>
        <dbReference type="Proteomes" id="UP000664859"/>
    </source>
</evidence>
<dbReference type="GO" id="GO:0016787">
    <property type="term" value="F:hydrolase activity"/>
    <property type="evidence" value="ECO:0007669"/>
    <property type="project" value="UniProtKB-ARBA"/>
</dbReference>
<dbReference type="PANTHER" id="PTHR10151:SF120">
    <property type="entry name" value="BIS(5'-ADENOSYL)-TRIPHOSPHATASE"/>
    <property type="match status" value="1"/>
</dbReference>
<protein>
    <submittedName>
        <fullName evidence="2">Alkaline-phosphatase-like protein</fullName>
    </submittedName>
</protein>
<dbReference type="Pfam" id="PF01663">
    <property type="entry name" value="Phosphodiest"/>
    <property type="match status" value="1"/>
</dbReference>
<dbReference type="InterPro" id="IPR017850">
    <property type="entry name" value="Alkaline_phosphatase_core_sf"/>
</dbReference>
<dbReference type="OrthoDB" id="415411at2759"/>
<evidence type="ECO:0000256" key="1">
    <source>
        <dbReference type="SAM" id="Phobius"/>
    </source>
</evidence>
<sequence>MARPAKTVVLDVVALTRGLISEEHTPFLAEYISQHGEDLVKEVKPAFPALTCTAQATYASGKGPKHHGITANGWYDPVYKEVKNWHQSSGCVETPRIWNALKRKCPDATVFVHSWWHGMHDPDIDFFMNVRPQYLQDGGKKPDVYTRPPELRHQLQGKLGTFPLHKFWGPGTGIAATRWIANAAMMVDRQHDPTLTLVYLPHMDYSLQKYGPNDTKHVPQDLKEVDAVVKDLVEYYEGVGARVILLSEYGISPVDRPVYLNRALRAAGLLQIREECGGETLDCGESRAFAVCDHQVAHIHVQHGQDIEEVAHIYVQHGQDVEEVRQLVARIPGVQYVFSGPELDSWYAKQGHPPAAAHNAERSGQLVAMADQRSWFAYYYWLEDKMAPDFARCVAIHKKPGYDPAEMLFRFPGPFGFIYLLLKFIMIYVFHVRGIVDATPLKCDSIRGSHGRLHHGSSKYNPVLITR</sequence>
<dbReference type="PANTHER" id="PTHR10151">
    <property type="entry name" value="ECTONUCLEOTIDE PYROPHOSPHATASE/PHOSPHODIESTERASE"/>
    <property type="match status" value="1"/>
</dbReference>
<organism evidence="2 3">
    <name type="scientific">Tribonema minus</name>
    <dbReference type="NCBI Taxonomy" id="303371"/>
    <lineage>
        <taxon>Eukaryota</taxon>
        <taxon>Sar</taxon>
        <taxon>Stramenopiles</taxon>
        <taxon>Ochrophyta</taxon>
        <taxon>PX clade</taxon>
        <taxon>Xanthophyceae</taxon>
        <taxon>Tribonematales</taxon>
        <taxon>Tribonemataceae</taxon>
        <taxon>Tribonema</taxon>
    </lineage>
</organism>
<comment type="caution">
    <text evidence="2">The sequence shown here is derived from an EMBL/GenBank/DDBJ whole genome shotgun (WGS) entry which is preliminary data.</text>
</comment>
<dbReference type="Gene3D" id="3.40.720.10">
    <property type="entry name" value="Alkaline Phosphatase, subunit A"/>
    <property type="match status" value="1"/>
</dbReference>
<dbReference type="EMBL" id="JAFCMP010000323">
    <property type="protein sequence ID" value="KAG5181523.1"/>
    <property type="molecule type" value="Genomic_DNA"/>
</dbReference>
<accession>A0A836CDW0</accession>
<keyword evidence="1" id="KW-1133">Transmembrane helix</keyword>
<dbReference type="InterPro" id="IPR002591">
    <property type="entry name" value="Phosphodiest/P_Trfase"/>
</dbReference>
<reference evidence="2" key="1">
    <citation type="submission" date="2021-02" db="EMBL/GenBank/DDBJ databases">
        <title>First Annotated Genome of the Yellow-green Alga Tribonema minus.</title>
        <authorList>
            <person name="Mahan K.M."/>
        </authorList>
    </citation>
    <scope>NUCLEOTIDE SEQUENCE</scope>
    <source>
        <strain evidence="2">UTEX B ZZ1240</strain>
    </source>
</reference>
<keyword evidence="3" id="KW-1185">Reference proteome</keyword>
<proteinExistence type="predicted"/>
<dbReference type="SUPFAM" id="SSF53649">
    <property type="entry name" value="Alkaline phosphatase-like"/>
    <property type="match status" value="1"/>
</dbReference>
<gene>
    <name evidence="2" type="ORF">JKP88DRAFT_278910</name>
</gene>
<feature type="transmembrane region" description="Helical" evidence="1">
    <location>
        <begin position="417"/>
        <end position="436"/>
    </location>
</feature>
<dbReference type="Proteomes" id="UP000664859">
    <property type="component" value="Unassembled WGS sequence"/>
</dbReference>